<evidence type="ECO:0000313" key="9">
    <source>
        <dbReference type="Proteomes" id="UP001413721"/>
    </source>
</evidence>
<feature type="transmembrane region" description="Helical" evidence="6">
    <location>
        <begin position="15"/>
        <end position="33"/>
    </location>
</feature>
<name>A0ABU9YGT2_9PROT</name>
<feature type="transmembrane region" description="Helical" evidence="6">
    <location>
        <begin position="107"/>
        <end position="127"/>
    </location>
</feature>
<feature type="transmembrane region" description="Helical" evidence="6">
    <location>
        <begin position="160"/>
        <end position="179"/>
    </location>
</feature>
<feature type="transmembrane region" description="Helical" evidence="6">
    <location>
        <begin position="79"/>
        <end position="101"/>
    </location>
</feature>
<dbReference type="PANTHER" id="PTHR32322:SF18">
    <property type="entry name" value="S-ADENOSYLMETHIONINE_S-ADENOSYLHOMOCYSTEINE TRANSPORTER"/>
    <property type="match status" value="1"/>
</dbReference>
<keyword evidence="4 6" id="KW-1133">Transmembrane helix</keyword>
<evidence type="ECO:0000256" key="3">
    <source>
        <dbReference type="ARBA" id="ARBA00022692"/>
    </source>
</evidence>
<gene>
    <name evidence="8" type="ORF">WG926_06770</name>
</gene>
<feature type="transmembrane region" description="Helical" evidence="6">
    <location>
        <begin position="253"/>
        <end position="273"/>
    </location>
</feature>
<dbReference type="EMBL" id="JBBKTW010000002">
    <property type="protein sequence ID" value="MEN2988000.1"/>
    <property type="molecule type" value="Genomic_DNA"/>
</dbReference>
<dbReference type="Proteomes" id="UP001413721">
    <property type="component" value="Unassembled WGS sequence"/>
</dbReference>
<reference evidence="8 9" key="1">
    <citation type="submission" date="2024-03" db="EMBL/GenBank/DDBJ databases">
        <title>High-quality draft genome sequencing of Tistrella sp. BH-R2-4.</title>
        <authorList>
            <person name="Dong C."/>
        </authorList>
    </citation>
    <scope>NUCLEOTIDE SEQUENCE [LARGE SCALE GENOMIC DNA]</scope>
    <source>
        <strain evidence="8 9">BH-R2-4</strain>
    </source>
</reference>
<keyword evidence="2" id="KW-1003">Cell membrane</keyword>
<evidence type="ECO:0000259" key="7">
    <source>
        <dbReference type="Pfam" id="PF00892"/>
    </source>
</evidence>
<dbReference type="InterPro" id="IPR037185">
    <property type="entry name" value="EmrE-like"/>
</dbReference>
<sequence>MTGLASAGSHHRGDLAARASLLLVAVIWGLNWPAGRAALQDLSPWALRVVSFGCAAAILMAVARWRGVSLHIESGRQRYHLAMAGLLSTGGFGILAAFAQLGTTTSRTAICAYTMPIWATLFARVALGERLDRWRGGALLLGMAGLGVLLWPLWGQDMPVGVLFALGSAVSWAAGTVWLKWAGIRGHPLAITAWQLAAGTVAVTIGFLIDGARIGQGLHLIPAIGLAYNTLIGSALAYLLWFQSVSRLPAAMAGLGTLLVPVVGVAASVLLLGERPSTSDIAGFTLIFIAALCALGSRPPRPAAAASSLPSPPASRSAS</sequence>
<proteinExistence type="predicted"/>
<keyword evidence="3 6" id="KW-0812">Transmembrane</keyword>
<evidence type="ECO:0000256" key="2">
    <source>
        <dbReference type="ARBA" id="ARBA00022475"/>
    </source>
</evidence>
<feature type="domain" description="EamA" evidence="7">
    <location>
        <begin position="21"/>
        <end position="150"/>
    </location>
</feature>
<evidence type="ECO:0000313" key="8">
    <source>
        <dbReference type="EMBL" id="MEN2988000.1"/>
    </source>
</evidence>
<keyword evidence="9" id="KW-1185">Reference proteome</keyword>
<dbReference type="PANTHER" id="PTHR32322">
    <property type="entry name" value="INNER MEMBRANE TRANSPORTER"/>
    <property type="match status" value="1"/>
</dbReference>
<keyword evidence="5 6" id="KW-0472">Membrane</keyword>
<dbReference type="InterPro" id="IPR000620">
    <property type="entry name" value="EamA_dom"/>
</dbReference>
<comment type="caution">
    <text evidence="8">The sequence shown here is derived from an EMBL/GenBank/DDBJ whole genome shotgun (WGS) entry which is preliminary data.</text>
</comment>
<feature type="transmembrane region" description="Helical" evidence="6">
    <location>
        <begin position="191"/>
        <end position="209"/>
    </location>
</feature>
<dbReference type="InterPro" id="IPR050638">
    <property type="entry name" value="AA-Vitamin_Transporters"/>
</dbReference>
<organism evidence="8 9">
    <name type="scientific">Tistrella arctica</name>
    <dbReference type="NCBI Taxonomy" id="3133430"/>
    <lineage>
        <taxon>Bacteria</taxon>
        <taxon>Pseudomonadati</taxon>
        <taxon>Pseudomonadota</taxon>
        <taxon>Alphaproteobacteria</taxon>
        <taxon>Geminicoccales</taxon>
        <taxon>Geminicoccaceae</taxon>
        <taxon>Tistrella</taxon>
    </lineage>
</organism>
<feature type="transmembrane region" description="Helical" evidence="6">
    <location>
        <begin position="45"/>
        <end position="67"/>
    </location>
</feature>
<evidence type="ECO:0000256" key="1">
    <source>
        <dbReference type="ARBA" id="ARBA00004651"/>
    </source>
</evidence>
<dbReference type="RefSeq" id="WP_345936998.1">
    <property type="nucleotide sequence ID" value="NZ_JBBKTW010000002.1"/>
</dbReference>
<dbReference type="SUPFAM" id="SSF103481">
    <property type="entry name" value="Multidrug resistance efflux transporter EmrE"/>
    <property type="match status" value="2"/>
</dbReference>
<protein>
    <submittedName>
        <fullName evidence="8">DMT family transporter</fullName>
    </submittedName>
</protein>
<evidence type="ECO:0000256" key="4">
    <source>
        <dbReference type="ARBA" id="ARBA00022989"/>
    </source>
</evidence>
<dbReference type="Pfam" id="PF00892">
    <property type="entry name" value="EamA"/>
    <property type="match status" value="2"/>
</dbReference>
<evidence type="ECO:0000256" key="5">
    <source>
        <dbReference type="ARBA" id="ARBA00023136"/>
    </source>
</evidence>
<feature type="domain" description="EamA" evidence="7">
    <location>
        <begin position="161"/>
        <end position="294"/>
    </location>
</feature>
<feature type="transmembrane region" description="Helical" evidence="6">
    <location>
        <begin position="221"/>
        <end position="241"/>
    </location>
</feature>
<comment type="subcellular location">
    <subcellularLocation>
        <location evidence="1">Cell membrane</location>
        <topology evidence="1">Multi-pass membrane protein</topology>
    </subcellularLocation>
</comment>
<evidence type="ECO:0000256" key="6">
    <source>
        <dbReference type="SAM" id="Phobius"/>
    </source>
</evidence>
<accession>A0ABU9YGT2</accession>
<feature type="transmembrane region" description="Helical" evidence="6">
    <location>
        <begin position="134"/>
        <end position="154"/>
    </location>
</feature>